<gene>
    <name evidence="1" type="ORF">CEXT_83461</name>
</gene>
<reference evidence="1 2" key="1">
    <citation type="submission" date="2021-06" db="EMBL/GenBank/DDBJ databases">
        <title>Caerostris extrusa draft genome.</title>
        <authorList>
            <person name="Kono N."/>
            <person name="Arakawa K."/>
        </authorList>
    </citation>
    <scope>NUCLEOTIDE SEQUENCE [LARGE SCALE GENOMIC DNA]</scope>
</reference>
<evidence type="ECO:0000313" key="2">
    <source>
        <dbReference type="Proteomes" id="UP001054945"/>
    </source>
</evidence>
<comment type="caution">
    <text evidence="1">The sequence shown here is derived from an EMBL/GenBank/DDBJ whole genome shotgun (WGS) entry which is preliminary data.</text>
</comment>
<evidence type="ECO:0000313" key="1">
    <source>
        <dbReference type="EMBL" id="GIY92779.1"/>
    </source>
</evidence>
<feature type="non-terminal residue" evidence="1">
    <location>
        <position position="1"/>
    </location>
</feature>
<organism evidence="1 2">
    <name type="scientific">Caerostris extrusa</name>
    <name type="common">Bark spider</name>
    <name type="synonym">Caerostris bankana</name>
    <dbReference type="NCBI Taxonomy" id="172846"/>
    <lineage>
        <taxon>Eukaryota</taxon>
        <taxon>Metazoa</taxon>
        <taxon>Ecdysozoa</taxon>
        <taxon>Arthropoda</taxon>
        <taxon>Chelicerata</taxon>
        <taxon>Arachnida</taxon>
        <taxon>Araneae</taxon>
        <taxon>Araneomorphae</taxon>
        <taxon>Entelegynae</taxon>
        <taxon>Araneoidea</taxon>
        <taxon>Araneidae</taxon>
        <taxon>Caerostris</taxon>
    </lineage>
</organism>
<proteinExistence type="predicted"/>
<name>A0AAV4XG70_CAEEX</name>
<dbReference type="Proteomes" id="UP001054945">
    <property type="component" value="Unassembled WGS sequence"/>
</dbReference>
<protein>
    <submittedName>
        <fullName evidence="1">Uncharacterized protein</fullName>
    </submittedName>
</protein>
<sequence>NMVLRCIPTELCRRRTMLEYMSHYSLNRFGLINKFKAMFCSVCTTPYTDEQYHCVFSFSFQISTSALESFLVQKKVVTSGTGTLTTTTCTPQMSRKLSLIYSAKQASRCRKY</sequence>
<dbReference type="EMBL" id="BPLR01000196">
    <property type="protein sequence ID" value="GIY92779.1"/>
    <property type="molecule type" value="Genomic_DNA"/>
</dbReference>
<accession>A0AAV4XG70</accession>
<dbReference type="AlphaFoldDB" id="A0AAV4XG70"/>
<keyword evidence="2" id="KW-1185">Reference proteome</keyword>